<organism evidence="8 9">
    <name type="scientific">Homarus americanus</name>
    <name type="common">American lobster</name>
    <dbReference type="NCBI Taxonomy" id="6706"/>
    <lineage>
        <taxon>Eukaryota</taxon>
        <taxon>Metazoa</taxon>
        <taxon>Ecdysozoa</taxon>
        <taxon>Arthropoda</taxon>
        <taxon>Crustacea</taxon>
        <taxon>Multicrustacea</taxon>
        <taxon>Malacostraca</taxon>
        <taxon>Eumalacostraca</taxon>
        <taxon>Eucarida</taxon>
        <taxon>Decapoda</taxon>
        <taxon>Pleocyemata</taxon>
        <taxon>Astacidea</taxon>
        <taxon>Nephropoidea</taxon>
        <taxon>Nephropidae</taxon>
        <taxon>Homarus</taxon>
    </lineage>
</organism>
<proteinExistence type="inferred from homology"/>
<sequence length="235" mass="26993">MRVLVLNWRSTEIIYIPTGHADWSYSGNDNGPEHWKDMYPECGGERQSPVNVDTEDVVGEEPWPEFQWHHFKTVPKMMTLTNTGHSELHLVFYKTEYGSMEAALKKSDGVAVFAVFLEHSQEDNPSLHNVVAGLSSITNPEDSTTIKPFPLMEILPRSLTEFYRYQGSLTTPGCNQVVTWTVFKRHITVSSAQLKMFRSLKFEDGEAMQDNFRPIQPLNDREIFQGLEEEDIIKH</sequence>
<dbReference type="EMBL" id="JAHLQT010040691">
    <property type="protein sequence ID" value="KAG7155749.1"/>
    <property type="molecule type" value="Genomic_DNA"/>
</dbReference>
<dbReference type="GO" id="GO:0005886">
    <property type="term" value="C:plasma membrane"/>
    <property type="evidence" value="ECO:0007669"/>
    <property type="project" value="TreeGrafter"/>
</dbReference>
<dbReference type="PROSITE" id="PS51144">
    <property type="entry name" value="ALPHA_CA_2"/>
    <property type="match status" value="1"/>
</dbReference>
<evidence type="ECO:0000256" key="3">
    <source>
        <dbReference type="ARBA" id="ARBA00022723"/>
    </source>
</evidence>
<keyword evidence="3" id="KW-0479">Metal-binding</keyword>
<comment type="catalytic activity">
    <reaction evidence="6">
        <text>hydrogencarbonate + H(+) = CO2 + H2O</text>
        <dbReference type="Rhea" id="RHEA:10748"/>
        <dbReference type="ChEBI" id="CHEBI:15377"/>
        <dbReference type="ChEBI" id="CHEBI:15378"/>
        <dbReference type="ChEBI" id="CHEBI:16526"/>
        <dbReference type="ChEBI" id="CHEBI:17544"/>
        <dbReference type="EC" id="4.2.1.1"/>
    </reaction>
</comment>
<name>A0A8J5MLF5_HOMAM</name>
<evidence type="ECO:0000256" key="4">
    <source>
        <dbReference type="ARBA" id="ARBA00022833"/>
    </source>
</evidence>
<keyword evidence="4" id="KW-0862">Zinc</keyword>
<keyword evidence="9" id="KW-1185">Reference proteome</keyword>
<dbReference type="SMART" id="SM01057">
    <property type="entry name" value="Carb_anhydrase"/>
    <property type="match status" value="1"/>
</dbReference>
<dbReference type="PANTHER" id="PTHR18952">
    <property type="entry name" value="CARBONIC ANHYDRASE"/>
    <property type="match status" value="1"/>
</dbReference>
<dbReference type="CDD" id="cd00326">
    <property type="entry name" value="alpha_CA"/>
    <property type="match status" value="1"/>
</dbReference>
<accession>A0A8J5MLF5</accession>
<dbReference type="InterPro" id="IPR023561">
    <property type="entry name" value="Carbonic_anhydrase_a-class"/>
</dbReference>
<keyword evidence="5" id="KW-0456">Lyase</keyword>
<evidence type="ECO:0000313" key="8">
    <source>
        <dbReference type="EMBL" id="KAG7155749.1"/>
    </source>
</evidence>
<dbReference type="EC" id="4.2.1.1" evidence="2"/>
<dbReference type="Pfam" id="PF00194">
    <property type="entry name" value="Carb_anhydrase"/>
    <property type="match status" value="1"/>
</dbReference>
<evidence type="ECO:0000256" key="6">
    <source>
        <dbReference type="ARBA" id="ARBA00048348"/>
    </source>
</evidence>
<dbReference type="InterPro" id="IPR036398">
    <property type="entry name" value="CA_dom_sf"/>
</dbReference>
<reference evidence="8" key="1">
    <citation type="journal article" date="2021" name="Sci. Adv.">
        <title>The American lobster genome reveals insights on longevity, neural, and immune adaptations.</title>
        <authorList>
            <person name="Polinski J.M."/>
            <person name="Zimin A.V."/>
            <person name="Clark K.F."/>
            <person name="Kohn A.B."/>
            <person name="Sadowski N."/>
            <person name="Timp W."/>
            <person name="Ptitsyn A."/>
            <person name="Khanna P."/>
            <person name="Romanova D.Y."/>
            <person name="Williams P."/>
            <person name="Greenwood S.J."/>
            <person name="Moroz L.L."/>
            <person name="Walt D.R."/>
            <person name="Bodnar A.G."/>
        </authorList>
    </citation>
    <scope>NUCLEOTIDE SEQUENCE</scope>
    <source>
        <strain evidence="8">GMGI-L3</strain>
    </source>
</reference>
<dbReference type="InterPro" id="IPR001148">
    <property type="entry name" value="CA_dom"/>
</dbReference>
<dbReference type="SUPFAM" id="SSF51069">
    <property type="entry name" value="Carbonic anhydrase"/>
    <property type="match status" value="1"/>
</dbReference>
<evidence type="ECO:0000259" key="7">
    <source>
        <dbReference type="PROSITE" id="PS51144"/>
    </source>
</evidence>
<dbReference type="GO" id="GO:0004089">
    <property type="term" value="F:carbonate dehydratase activity"/>
    <property type="evidence" value="ECO:0007669"/>
    <property type="project" value="InterPro"/>
</dbReference>
<protein>
    <recommendedName>
        <fullName evidence="2">carbonic anhydrase</fullName>
        <ecNumber evidence="2">4.2.1.1</ecNumber>
    </recommendedName>
</protein>
<gene>
    <name evidence="8" type="primary">Ca14-L1</name>
    <name evidence="8" type="ORF">Hamer_G022155</name>
</gene>
<dbReference type="Proteomes" id="UP000747542">
    <property type="component" value="Unassembled WGS sequence"/>
</dbReference>
<comment type="similarity">
    <text evidence="1">Belongs to the alpha-carbonic anhydrase family.</text>
</comment>
<dbReference type="GO" id="GO:0008270">
    <property type="term" value="F:zinc ion binding"/>
    <property type="evidence" value="ECO:0007669"/>
    <property type="project" value="InterPro"/>
</dbReference>
<evidence type="ECO:0000256" key="1">
    <source>
        <dbReference type="ARBA" id="ARBA00010718"/>
    </source>
</evidence>
<evidence type="ECO:0000256" key="2">
    <source>
        <dbReference type="ARBA" id="ARBA00012925"/>
    </source>
</evidence>
<evidence type="ECO:0000313" key="9">
    <source>
        <dbReference type="Proteomes" id="UP000747542"/>
    </source>
</evidence>
<evidence type="ECO:0000256" key="5">
    <source>
        <dbReference type="ARBA" id="ARBA00023239"/>
    </source>
</evidence>
<comment type="caution">
    <text evidence="8">The sequence shown here is derived from an EMBL/GenBank/DDBJ whole genome shotgun (WGS) entry which is preliminary data.</text>
</comment>
<dbReference type="Gene3D" id="3.10.200.10">
    <property type="entry name" value="Alpha carbonic anhydrase"/>
    <property type="match status" value="2"/>
</dbReference>
<feature type="domain" description="Alpha-carbonic anhydrase" evidence="7">
    <location>
        <begin position="21"/>
        <end position="227"/>
    </location>
</feature>
<dbReference type="AlphaFoldDB" id="A0A8J5MLF5"/>
<dbReference type="PANTHER" id="PTHR18952:SF265">
    <property type="entry name" value="CARBONIC ANHYDRASE"/>
    <property type="match status" value="1"/>
</dbReference>